<name>A0A3N4KYW2_9PEZI</name>
<sequence>MQKKRALVTSIKRAIDTRGEVRTYSRIPRRPAGKTSVFPHHCYRYLSSSECPDMTYTDLFICKKTIRQLISYMSTGNTRIIIRHPRSRSCSWGQTLTNGSPGKADKGHISTALFKI</sequence>
<dbReference type="InParanoid" id="A0A3N4KYW2"/>
<dbReference type="Proteomes" id="UP000277580">
    <property type="component" value="Unassembled WGS sequence"/>
</dbReference>
<accession>A0A3N4KYW2</accession>
<evidence type="ECO:0000313" key="1">
    <source>
        <dbReference type="EMBL" id="RPB14432.1"/>
    </source>
</evidence>
<gene>
    <name evidence="1" type="ORF">P167DRAFT_70126</name>
</gene>
<dbReference type="AlphaFoldDB" id="A0A3N4KYW2"/>
<dbReference type="EMBL" id="ML119118">
    <property type="protein sequence ID" value="RPB14432.1"/>
    <property type="molecule type" value="Genomic_DNA"/>
</dbReference>
<protein>
    <submittedName>
        <fullName evidence="1">Uncharacterized protein</fullName>
    </submittedName>
</protein>
<keyword evidence="2" id="KW-1185">Reference proteome</keyword>
<evidence type="ECO:0000313" key="2">
    <source>
        <dbReference type="Proteomes" id="UP000277580"/>
    </source>
</evidence>
<reference evidence="1 2" key="1">
    <citation type="journal article" date="2018" name="Nat. Ecol. Evol.">
        <title>Pezizomycetes genomes reveal the molecular basis of ectomycorrhizal truffle lifestyle.</title>
        <authorList>
            <person name="Murat C."/>
            <person name="Payen T."/>
            <person name="Noel B."/>
            <person name="Kuo A."/>
            <person name="Morin E."/>
            <person name="Chen J."/>
            <person name="Kohler A."/>
            <person name="Krizsan K."/>
            <person name="Balestrini R."/>
            <person name="Da Silva C."/>
            <person name="Montanini B."/>
            <person name="Hainaut M."/>
            <person name="Levati E."/>
            <person name="Barry K.W."/>
            <person name="Belfiori B."/>
            <person name="Cichocki N."/>
            <person name="Clum A."/>
            <person name="Dockter R.B."/>
            <person name="Fauchery L."/>
            <person name="Guy J."/>
            <person name="Iotti M."/>
            <person name="Le Tacon F."/>
            <person name="Lindquist E.A."/>
            <person name="Lipzen A."/>
            <person name="Malagnac F."/>
            <person name="Mello A."/>
            <person name="Molinier V."/>
            <person name="Miyauchi S."/>
            <person name="Poulain J."/>
            <person name="Riccioni C."/>
            <person name="Rubini A."/>
            <person name="Sitrit Y."/>
            <person name="Splivallo R."/>
            <person name="Traeger S."/>
            <person name="Wang M."/>
            <person name="Zifcakova L."/>
            <person name="Wipf D."/>
            <person name="Zambonelli A."/>
            <person name="Paolocci F."/>
            <person name="Nowrousian M."/>
            <person name="Ottonello S."/>
            <person name="Baldrian P."/>
            <person name="Spatafora J.W."/>
            <person name="Henrissat B."/>
            <person name="Nagy L.G."/>
            <person name="Aury J.M."/>
            <person name="Wincker P."/>
            <person name="Grigoriev I.V."/>
            <person name="Bonfante P."/>
            <person name="Martin F.M."/>
        </authorList>
    </citation>
    <scope>NUCLEOTIDE SEQUENCE [LARGE SCALE GENOMIC DNA]</scope>
    <source>
        <strain evidence="1 2">CCBAS932</strain>
    </source>
</reference>
<proteinExistence type="predicted"/>
<organism evidence="1 2">
    <name type="scientific">Morchella conica CCBAS932</name>
    <dbReference type="NCBI Taxonomy" id="1392247"/>
    <lineage>
        <taxon>Eukaryota</taxon>
        <taxon>Fungi</taxon>
        <taxon>Dikarya</taxon>
        <taxon>Ascomycota</taxon>
        <taxon>Pezizomycotina</taxon>
        <taxon>Pezizomycetes</taxon>
        <taxon>Pezizales</taxon>
        <taxon>Morchellaceae</taxon>
        <taxon>Morchella</taxon>
    </lineage>
</organism>